<gene>
    <name evidence="1" type="ORF">ENV88_06535</name>
</gene>
<evidence type="ECO:0000313" key="1">
    <source>
        <dbReference type="EMBL" id="HGB25659.1"/>
    </source>
</evidence>
<name>A0A7C3WKI9_THEPE</name>
<dbReference type="EMBL" id="DTIB01000108">
    <property type="protein sequence ID" value="HGB25659.1"/>
    <property type="molecule type" value="Genomic_DNA"/>
</dbReference>
<reference evidence="1" key="1">
    <citation type="journal article" date="2020" name="mSystems">
        <title>Genome- and Community-Level Interaction Insights into Carbon Utilization and Element Cycling Functions of Hydrothermarchaeota in Hydrothermal Sediment.</title>
        <authorList>
            <person name="Zhou Z."/>
            <person name="Liu Y."/>
            <person name="Xu W."/>
            <person name="Pan J."/>
            <person name="Luo Z.H."/>
            <person name="Li M."/>
        </authorList>
    </citation>
    <scope>NUCLEOTIDE SEQUENCE [LARGE SCALE GENOMIC DNA]</scope>
    <source>
        <strain evidence="1">SpSt-8</strain>
    </source>
</reference>
<protein>
    <submittedName>
        <fullName evidence="1">Uncharacterized protein</fullName>
    </submittedName>
</protein>
<accession>A0A7C3WKI9</accession>
<proteinExistence type="predicted"/>
<sequence>MRPLAAIVLVLGLLQEPAGKTRVAQRLVQELAEVGFKALHVKPAALLDAYRDWLHLREYGLVAREAVSARELLGAREPAELLNPVAMLTVPVSAKAFYDYGVPRSFFVYQADEARRLVAVRLASPDVGGVKSFALVNPVLLERGLSLVGREEVLGLLKRVEALEEVRDRAQMLSRANALAANAVERCLSRLSERYRVLVVEGYSDGAWPLGSLEARPAAVLAVAPGQVVAYDPGKFVAVVSASAGVKDSVRLEDVAGFINPEAYFRLPPPELGVGETRGGGADVVANYVLAKLEL</sequence>
<dbReference type="AlphaFoldDB" id="A0A7C3WKI9"/>
<organism evidence="1">
    <name type="scientific">Thermofilum pendens</name>
    <dbReference type="NCBI Taxonomy" id="2269"/>
    <lineage>
        <taxon>Archaea</taxon>
        <taxon>Thermoproteota</taxon>
        <taxon>Thermoprotei</taxon>
        <taxon>Thermofilales</taxon>
        <taxon>Thermofilaceae</taxon>
        <taxon>Thermofilum</taxon>
    </lineage>
</organism>
<comment type="caution">
    <text evidence="1">The sequence shown here is derived from an EMBL/GenBank/DDBJ whole genome shotgun (WGS) entry which is preliminary data.</text>
</comment>